<reference evidence="1" key="1">
    <citation type="journal article" date="2014" name="Front. Microbiol.">
        <title>High frequency of phylogenetically diverse reductive dehalogenase-homologous genes in deep subseafloor sedimentary metagenomes.</title>
        <authorList>
            <person name="Kawai M."/>
            <person name="Futagami T."/>
            <person name="Toyoda A."/>
            <person name="Takaki Y."/>
            <person name="Nishi S."/>
            <person name="Hori S."/>
            <person name="Arai W."/>
            <person name="Tsubouchi T."/>
            <person name="Morono Y."/>
            <person name="Uchiyama I."/>
            <person name="Ito T."/>
            <person name="Fujiyama A."/>
            <person name="Inagaki F."/>
            <person name="Takami H."/>
        </authorList>
    </citation>
    <scope>NUCLEOTIDE SEQUENCE</scope>
    <source>
        <strain evidence="1">Expedition CK06-06</strain>
    </source>
</reference>
<name>X1FVJ3_9ZZZZ</name>
<gene>
    <name evidence="1" type="ORF">S03H2_22026</name>
</gene>
<proteinExistence type="predicted"/>
<sequence length="120" mass="13848">MNQKTFCLITGLIFLVVAILHLVMFVLADKSDVHRSRVTIKDMKKIKADIHGRVNYATKSSRLGINKRSKRITLSLKIDTNFVPLMEYFEIFTERMVYCRKAASYLGYKFGLVVNSIKLL</sequence>
<organism evidence="1">
    <name type="scientific">marine sediment metagenome</name>
    <dbReference type="NCBI Taxonomy" id="412755"/>
    <lineage>
        <taxon>unclassified sequences</taxon>
        <taxon>metagenomes</taxon>
        <taxon>ecological metagenomes</taxon>
    </lineage>
</organism>
<evidence type="ECO:0000313" key="1">
    <source>
        <dbReference type="EMBL" id="GAH33359.1"/>
    </source>
</evidence>
<dbReference type="EMBL" id="BARU01011796">
    <property type="protein sequence ID" value="GAH33359.1"/>
    <property type="molecule type" value="Genomic_DNA"/>
</dbReference>
<comment type="caution">
    <text evidence="1">The sequence shown here is derived from an EMBL/GenBank/DDBJ whole genome shotgun (WGS) entry which is preliminary data.</text>
</comment>
<protein>
    <submittedName>
        <fullName evidence="1">Uncharacterized protein</fullName>
    </submittedName>
</protein>
<dbReference type="AlphaFoldDB" id="X1FVJ3"/>
<accession>X1FVJ3</accession>